<dbReference type="InterPro" id="IPR016181">
    <property type="entry name" value="Acyl_CoA_acyltransferase"/>
</dbReference>
<organism evidence="2 3">
    <name type="scientific">Bacillus cereus VD021</name>
    <dbReference type="NCBI Taxonomy" id="1053224"/>
    <lineage>
        <taxon>Bacteria</taxon>
        <taxon>Bacillati</taxon>
        <taxon>Bacillota</taxon>
        <taxon>Bacilli</taxon>
        <taxon>Bacillales</taxon>
        <taxon>Bacillaceae</taxon>
        <taxon>Bacillus</taxon>
        <taxon>Bacillus cereus group</taxon>
    </lineage>
</organism>
<dbReference type="Gene3D" id="3.40.630.30">
    <property type="match status" value="1"/>
</dbReference>
<dbReference type="HOGENOM" id="CLU_211899_0_0_9"/>
<accession>R8HNB1</accession>
<evidence type="ECO:0000313" key="2">
    <source>
        <dbReference type="EMBL" id="EOO74339.1"/>
    </source>
</evidence>
<feature type="domain" description="N-acetyltransferase" evidence="1">
    <location>
        <begin position="1"/>
        <end position="56"/>
    </location>
</feature>
<dbReference type="PATRIC" id="fig|1053224.3.peg.2997"/>
<dbReference type="SUPFAM" id="SSF55729">
    <property type="entry name" value="Acyl-CoA N-acyltransferases (Nat)"/>
    <property type="match status" value="1"/>
</dbReference>
<sequence>MNLIEEFAIKKECRLIKLDTFSFQAPNFYKKHGYKVIGVREDHPKGHNHYYLEKRL</sequence>
<dbReference type="GO" id="GO:0016747">
    <property type="term" value="F:acyltransferase activity, transferring groups other than amino-acyl groups"/>
    <property type="evidence" value="ECO:0007669"/>
    <property type="project" value="InterPro"/>
</dbReference>
<dbReference type="AlphaFoldDB" id="R8HNB1"/>
<protein>
    <recommendedName>
        <fullName evidence="1">N-acetyltransferase domain-containing protein</fullName>
    </recommendedName>
</protein>
<dbReference type="PROSITE" id="PS51186">
    <property type="entry name" value="GNAT"/>
    <property type="match status" value="1"/>
</dbReference>
<name>R8HNB1_BACCE</name>
<dbReference type="Proteomes" id="UP000014040">
    <property type="component" value="Unassembled WGS sequence"/>
</dbReference>
<evidence type="ECO:0000313" key="3">
    <source>
        <dbReference type="Proteomes" id="UP000014040"/>
    </source>
</evidence>
<reference evidence="2 3" key="1">
    <citation type="submission" date="2012-12" db="EMBL/GenBank/DDBJ databases">
        <title>The Genome Sequence of Bacillus cereus VD021.</title>
        <authorList>
            <consortium name="The Broad Institute Genome Sequencing Platform"/>
            <consortium name="The Broad Institute Genome Sequencing Center for Infectious Disease"/>
            <person name="Feldgarden M."/>
            <person name="Van der Auwera G.A."/>
            <person name="Mahillon J."/>
            <person name="Duprez V."/>
            <person name="Timmery S."/>
            <person name="Mattelet C."/>
            <person name="Dierick K."/>
            <person name="Sun M."/>
            <person name="Yu Z."/>
            <person name="Zhu L."/>
            <person name="Hu X."/>
            <person name="Shank E.B."/>
            <person name="Swiecicka I."/>
            <person name="Hansen B.M."/>
            <person name="Andrup L."/>
            <person name="Walker B."/>
            <person name="Young S.K."/>
            <person name="Zeng Q."/>
            <person name="Gargeya S."/>
            <person name="Fitzgerald M."/>
            <person name="Haas B."/>
            <person name="Abouelleil A."/>
            <person name="Alvarado L."/>
            <person name="Arachchi H.M."/>
            <person name="Berlin A.M."/>
            <person name="Chapman S.B."/>
            <person name="Dewar J."/>
            <person name="Goldberg J."/>
            <person name="Griggs A."/>
            <person name="Gujja S."/>
            <person name="Hansen M."/>
            <person name="Howarth C."/>
            <person name="Imamovic A."/>
            <person name="Larimer J."/>
            <person name="McCowan C."/>
            <person name="Murphy C."/>
            <person name="Neiman D."/>
            <person name="Pearson M."/>
            <person name="Priest M."/>
            <person name="Roberts A."/>
            <person name="Saif S."/>
            <person name="Shea T."/>
            <person name="Sisk P."/>
            <person name="Sykes S."/>
            <person name="Wortman J."/>
            <person name="Nusbaum C."/>
            <person name="Birren B."/>
        </authorList>
    </citation>
    <scope>NUCLEOTIDE SEQUENCE [LARGE SCALE GENOMIC DNA]</scope>
    <source>
        <strain evidence="2 3">VD021</strain>
    </source>
</reference>
<gene>
    <name evidence="2" type="ORF">IIC_02966</name>
</gene>
<dbReference type="InterPro" id="IPR000182">
    <property type="entry name" value="GNAT_dom"/>
</dbReference>
<dbReference type="EMBL" id="AHES01000026">
    <property type="protein sequence ID" value="EOO74339.1"/>
    <property type="molecule type" value="Genomic_DNA"/>
</dbReference>
<comment type="caution">
    <text evidence="2">The sequence shown here is derived from an EMBL/GenBank/DDBJ whole genome shotgun (WGS) entry which is preliminary data.</text>
</comment>
<proteinExistence type="predicted"/>
<evidence type="ECO:0000259" key="1">
    <source>
        <dbReference type="PROSITE" id="PS51186"/>
    </source>
</evidence>